<feature type="compositionally biased region" description="Basic and acidic residues" evidence="1">
    <location>
        <begin position="136"/>
        <end position="154"/>
    </location>
</feature>
<name>A0A4R5CFM7_9ACTN</name>
<dbReference type="AlphaFoldDB" id="A0A4R5CFM7"/>
<evidence type="ECO:0000256" key="1">
    <source>
        <dbReference type="SAM" id="MobiDB-lite"/>
    </source>
</evidence>
<comment type="caution">
    <text evidence="2">The sequence shown here is derived from an EMBL/GenBank/DDBJ whole genome shotgun (WGS) entry which is preliminary data.</text>
</comment>
<feature type="region of interest" description="Disordered" evidence="1">
    <location>
        <begin position="135"/>
        <end position="188"/>
    </location>
</feature>
<protein>
    <submittedName>
        <fullName evidence="2">Uncharacterized protein</fullName>
    </submittedName>
</protein>
<evidence type="ECO:0000313" key="3">
    <source>
        <dbReference type="Proteomes" id="UP000294513"/>
    </source>
</evidence>
<dbReference type="EMBL" id="SMKU01000008">
    <property type="protein sequence ID" value="TDD96042.1"/>
    <property type="molecule type" value="Genomic_DNA"/>
</dbReference>
<evidence type="ECO:0000313" key="2">
    <source>
        <dbReference type="EMBL" id="TDD96042.1"/>
    </source>
</evidence>
<dbReference type="RefSeq" id="WP_131889296.1">
    <property type="nucleotide sequence ID" value="NZ_SMKU01000008.1"/>
</dbReference>
<accession>A0A4R5CFM7</accession>
<proteinExistence type="predicted"/>
<organism evidence="2 3">
    <name type="scientific">Actinomadura rubrisoli</name>
    <dbReference type="NCBI Taxonomy" id="2530368"/>
    <lineage>
        <taxon>Bacteria</taxon>
        <taxon>Bacillati</taxon>
        <taxon>Actinomycetota</taxon>
        <taxon>Actinomycetes</taxon>
        <taxon>Streptosporangiales</taxon>
        <taxon>Thermomonosporaceae</taxon>
        <taxon>Actinomadura</taxon>
    </lineage>
</organism>
<dbReference type="Proteomes" id="UP000294513">
    <property type="component" value="Unassembled WGS sequence"/>
</dbReference>
<keyword evidence="3" id="KW-1185">Reference proteome</keyword>
<sequence>MRHALSTPGQLTMDAVLQPGSCPMGLQVTLADATGAGALPLFARTLDEGHVGASEHRRLLNVIALLPRDAAFQALIDRSDEKYVQPVLIAAMTRSPARALRLLVPAAARSKTAAALLADHVRAHPETTAAMLPRARFRDTPDRRGGRPVHRADTRGGPGRAADATGRAALGPQAESGETGRHHRADPT</sequence>
<gene>
    <name evidence="2" type="ORF">E1298_03610</name>
</gene>
<reference evidence="2 3" key="1">
    <citation type="submission" date="2019-03" db="EMBL/GenBank/DDBJ databases">
        <title>Draft genome sequences of novel Actinobacteria.</title>
        <authorList>
            <person name="Sahin N."/>
            <person name="Ay H."/>
            <person name="Saygin H."/>
        </authorList>
    </citation>
    <scope>NUCLEOTIDE SEQUENCE [LARGE SCALE GENOMIC DNA]</scope>
    <source>
        <strain evidence="2 3">H3C3</strain>
    </source>
</reference>